<evidence type="ECO:0000256" key="1">
    <source>
        <dbReference type="ARBA" id="ARBA00022679"/>
    </source>
</evidence>
<dbReference type="OrthoDB" id="9800604at2"/>
<dbReference type="EMBL" id="BJYS01000004">
    <property type="protein sequence ID" value="GEO03160.1"/>
    <property type="molecule type" value="Genomic_DNA"/>
</dbReference>
<evidence type="ECO:0000259" key="3">
    <source>
        <dbReference type="PROSITE" id="PS51186"/>
    </source>
</evidence>
<feature type="domain" description="N-acetyltransferase" evidence="3">
    <location>
        <begin position="4"/>
        <end position="164"/>
    </location>
</feature>
<name>A0A512AU09_9BACT</name>
<evidence type="ECO:0000313" key="5">
    <source>
        <dbReference type="Proteomes" id="UP000321532"/>
    </source>
</evidence>
<gene>
    <name evidence="4" type="ORF">AAE02nite_08240</name>
</gene>
<evidence type="ECO:0000313" key="4">
    <source>
        <dbReference type="EMBL" id="GEO03160.1"/>
    </source>
</evidence>
<proteinExistence type="predicted"/>
<dbReference type="InterPro" id="IPR050832">
    <property type="entry name" value="Bact_Acetyltransf"/>
</dbReference>
<dbReference type="CDD" id="cd04301">
    <property type="entry name" value="NAT_SF"/>
    <property type="match status" value="1"/>
</dbReference>
<dbReference type="InterPro" id="IPR016181">
    <property type="entry name" value="Acyl_CoA_acyltransferase"/>
</dbReference>
<dbReference type="Gene3D" id="3.40.630.30">
    <property type="match status" value="1"/>
</dbReference>
<keyword evidence="2" id="KW-0012">Acyltransferase</keyword>
<keyword evidence="1 4" id="KW-0808">Transferase</keyword>
<reference evidence="4 5" key="1">
    <citation type="submission" date="2019-07" db="EMBL/GenBank/DDBJ databases">
        <title>Whole genome shotgun sequence of Adhaeribacter aerolatus NBRC 106133.</title>
        <authorList>
            <person name="Hosoyama A."/>
            <person name="Uohara A."/>
            <person name="Ohji S."/>
            <person name="Ichikawa N."/>
        </authorList>
    </citation>
    <scope>NUCLEOTIDE SEQUENCE [LARGE SCALE GENOMIC DNA]</scope>
    <source>
        <strain evidence="4 5">NBRC 106133</strain>
    </source>
</reference>
<organism evidence="4 5">
    <name type="scientific">Adhaeribacter aerolatus</name>
    <dbReference type="NCBI Taxonomy" id="670289"/>
    <lineage>
        <taxon>Bacteria</taxon>
        <taxon>Pseudomonadati</taxon>
        <taxon>Bacteroidota</taxon>
        <taxon>Cytophagia</taxon>
        <taxon>Cytophagales</taxon>
        <taxon>Hymenobacteraceae</taxon>
        <taxon>Adhaeribacter</taxon>
    </lineage>
</organism>
<dbReference type="Proteomes" id="UP000321532">
    <property type="component" value="Unassembled WGS sequence"/>
</dbReference>
<dbReference type="InterPro" id="IPR000182">
    <property type="entry name" value="GNAT_dom"/>
</dbReference>
<accession>A0A512AU09</accession>
<dbReference type="PANTHER" id="PTHR43877">
    <property type="entry name" value="AMINOALKYLPHOSPHONATE N-ACETYLTRANSFERASE-RELATED-RELATED"/>
    <property type="match status" value="1"/>
</dbReference>
<dbReference type="PROSITE" id="PS51186">
    <property type="entry name" value="GNAT"/>
    <property type="match status" value="1"/>
</dbReference>
<protein>
    <submittedName>
        <fullName evidence="4">N-acetyltransferase</fullName>
    </submittedName>
</protein>
<dbReference type="GO" id="GO:0016747">
    <property type="term" value="F:acyltransferase activity, transferring groups other than amino-acyl groups"/>
    <property type="evidence" value="ECO:0007669"/>
    <property type="project" value="InterPro"/>
</dbReference>
<dbReference type="Pfam" id="PF13673">
    <property type="entry name" value="Acetyltransf_10"/>
    <property type="match status" value="1"/>
</dbReference>
<dbReference type="AlphaFoldDB" id="A0A512AU09"/>
<evidence type="ECO:0000256" key="2">
    <source>
        <dbReference type="ARBA" id="ARBA00023315"/>
    </source>
</evidence>
<dbReference type="RefSeq" id="WP_146895198.1">
    <property type="nucleotide sequence ID" value="NZ_BJYS01000004.1"/>
</dbReference>
<comment type="caution">
    <text evidence="4">The sequence shown here is derived from an EMBL/GenBank/DDBJ whole genome shotgun (WGS) entry which is preliminary data.</text>
</comment>
<sequence>MHLFNIKNATKHDIPAIQDIIADTWEPSYRAILTPEQINYMQAEIYRTEALEKQIDEGQQFFILYENEVPAGFASYSPHETNTYKLNKLYVKPGYQGKGYGSLLIRHVEQEVINQGGEYLILNVNRFNQARQKYEHAGFKVIKEEDIPIGPYWMNDYVMQKALK</sequence>
<keyword evidence="5" id="KW-1185">Reference proteome</keyword>
<dbReference type="SUPFAM" id="SSF55729">
    <property type="entry name" value="Acyl-CoA N-acyltransferases (Nat)"/>
    <property type="match status" value="1"/>
</dbReference>